<evidence type="ECO:0000259" key="12">
    <source>
        <dbReference type="Pfam" id="PF20719"/>
    </source>
</evidence>
<keyword evidence="6 9" id="KW-0804">Transcription</keyword>
<evidence type="ECO:0000313" key="14">
    <source>
        <dbReference type="Proteomes" id="UP000799766"/>
    </source>
</evidence>
<feature type="compositionally biased region" description="Gly residues" evidence="10">
    <location>
        <begin position="431"/>
        <end position="444"/>
    </location>
</feature>
<feature type="region of interest" description="Disordered" evidence="10">
    <location>
        <begin position="428"/>
        <end position="447"/>
    </location>
</feature>
<sequence length="900" mass="98379">MPMIMDDDHYMDDLFGDSEPVHVQPPAPPIKGLSERLDELQQSACCQKLAWANTGCVASITPNGQGVNLRVFQRSPKDGRWALSDESPLEMPQLQDELQLVHVSWSHLGYDLAVVDSSGRVTIFTFSFSGVLLGKMNMTRTAVMDAEDEMGALVGLHWLPTFPHLQKTAIAWSATRNGDDWAYRLTHPHLPGPHNPADGKCSMVCLTRHGTIRLLYQRGDNRWLDTSAELESISSAVPVAPVSPDSPPDEKTYPTIIAVYTHSPHLPNTLNHQHPLQDAYSIVVRWELHFSTPTTLHYSFDHISSKTKPASSVPARQSLSIKPLEDVLSHSVILNLIPETISHLRFVVSHSDGSLEFRSRDLAERIGPDYNFDHVSSLAQAGFAFPNLDGAAALHVAVSPSSCVAAPLAPDGSVSTKPIGYTLAPLNGRGDANGNGHGDTGVGGDPADDPKLAAAMVALALQHYSALTTYRTADDVLMVLAGGGSGGSSGPATAAVHPTLKRLFTTQVYQAFGFSLDYVTPEQQKQVAQLLRMPLLYKSLSTQFVLGSSGAPRVGGSGGGRHTLQAKAAWIVLNLRSVTVNISIGFNKPENIRADLVHSLAGLASWSLDVMVYVVAELYYLSRAVRGNEDNRDLVQAKMRELNSPALICLLASVPRSLFRLLIRPLGAGLNISRRAVQNPASSDPSKAQQQQQPPPHHYPVAQSLAQRQQYLTLSNVYESSPLPLRAFEALATEVDAQVRERYVRAGVGDAERARAERGMLVGGELPEVLMPVVRWLLGPGLQRVKDEVDLAALLVYPVRWLGLYEEGEDEDGDRSGPRRRARNAARGGEEDVVDAEGRARTRVVDVLRKVSVPPGTRLRRCTRCCSFMEDVRQEHGQPLQNWAWQAQRTCICFNMWAQA</sequence>
<dbReference type="Proteomes" id="UP000799766">
    <property type="component" value="Unassembled WGS sequence"/>
</dbReference>
<feature type="domain" description="Mediator complex subunit 16 C-terminal" evidence="12">
    <location>
        <begin position="785"/>
        <end position="899"/>
    </location>
</feature>
<dbReference type="PANTHER" id="PTHR13224:SF6">
    <property type="entry name" value="MEDIATOR OF RNA POLYMERASE II TRANSCRIPTION SUBUNIT 16"/>
    <property type="match status" value="1"/>
</dbReference>
<feature type="compositionally biased region" description="Low complexity" evidence="10">
    <location>
        <begin position="680"/>
        <end position="692"/>
    </location>
</feature>
<evidence type="ECO:0000256" key="9">
    <source>
        <dbReference type="RuleBase" id="RU364149"/>
    </source>
</evidence>
<proteinExistence type="inferred from homology"/>
<dbReference type="EMBL" id="MU001672">
    <property type="protein sequence ID" value="KAF2460799.1"/>
    <property type="molecule type" value="Genomic_DNA"/>
</dbReference>
<keyword evidence="5 9" id="KW-0010">Activator</keyword>
<evidence type="ECO:0000256" key="5">
    <source>
        <dbReference type="ARBA" id="ARBA00023159"/>
    </source>
</evidence>
<evidence type="ECO:0000256" key="3">
    <source>
        <dbReference type="ARBA" id="ARBA00019614"/>
    </source>
</evidence>
<comment type="subcellular location">
    <subcellularLocation>
        <location evidence="1 9">Nucleus</location>
    </subcellularLocation>
</comment>
<evidence type="ECO:0000256" key="6">
    <source>
        <dbReference type="ARBA" id="ARBA00023163"/>
    </source>
</evidence>
<dbReference type="OrthoDB" id="4139168at2759"/>
<evidence type="ECO:0000313" key="13">
    <source>
        <dbReference type="EMBL" id="KAF2460799.1"/>
    </source>
</evidence>
<dbReference type="AlphaFoldDB" id="A0A6A6PA99"/>
<keyword evidence="14" id="KW-1185">Reference proteome</keyword>
<keyword evidence="4 9" id="KW-0805">Transcription regulation</keyword>
<protein>
    <recommendedName>
        <fullName evidence="3 9">Mediator of RNA polymerase II transcription subunit 16</fullName>
    </recommendedName>
    <alternativeName>
        <fullName evidence="8 9">Mediator complex subunit 16</fullName>
    </alternativeName>
</protein>
<gene>
    <name evidence="9" type="primary">MED16</name>
    <name evidence="13" type="ORF">BDY21DRAFT_418771</name>
</gene>
<evidence type="ECO:0000256" key="2">
    <source>
        <dbReference type="ARBA" id="ARBA00006543"/>
    </source>
</evidence>
<evidence type="ECO:0000256" key="4">
    <source>
        <dbReference type="ARBA" id="ARBA00023015"/>
    </source>
</evidence>
<feature type="region of interest" description="Disordered" evidence="10">
    <location>
        <begin position="808"/>
        <end position="833"/>
    </location>
</feature>
<feature type="domain" description="Mediator complex subunit Med16 N-terminal" evidence="11">
    <location>
        <begin position="247"/>
        <end position="387"/>
    </location>
</feature>
<evidence type="ECO:0000256" key="7">
    <source>
        <dbReference type="ARBA" id="ARBA00023242"/>
    </source>
</evidence>
<keyword evidence="7 9" id="KW-0539">Nucleus</keyword>
<evidence type="ECO:0000256" key="8">
    <source>
        <dbReference type="ARBA" id="ARBA00032015"/>
    </source>
</evidence>
<reference evidence="13" key="1">
    <citation type="journal article" date="2020" name="Stud. Mycol.">
        <title>101 Dothideomycetes genomes: a test case for predicting lifestyles and emergence of pathogens.</title>
        <authorList>
            <person name="Haridas S."/>
            <person name="Albert R."/>
            <person name="Binder M."/>
            <person name="Bloem J."/>
            <person name="Labutti K."/>
            <person name="Salamov A."/>
            <person name="Andreopoulos B."/>
            <person name="Baker S."/>
            <person name="Barry K."/>
            <person name="Bills G."/>
            <person name="Bluhm B."/>
            <person name="Cannon C."/>
            <person name="Castanera R."/>
            <person name="Culley D."/>
            <person name="Daum C."/>
            <person name="Ezra D."/>
            <person name="Gonzalez J."/>
            <person name="Henrissat B."/>
            <person name="Kuo A."/>
            <person name="Liang C."/>
            <person name="Lipzen A."/>
            <person name="Lutzoni F."/>
            <person name="Magnuson J."/>
            <person name="Mondo S."/>
            <person name="Nolan M."/>
            <person name="Ohm R."/>
            <person name="Pangilinan J."/>
            <person name="Park H.-J."/>
            <person name="Ramirez L."/>
            <person name="Alfaro M."/>
            <person name="Sun H."/>
            <person name="Tritt A."/>
            <person name="Yoshinaga Y."/>
            <person name="Zwiers L.-H."/>
            <person name="Turgeon B."/>
            <person name="Goodwin S."/>
            <person name="Spatafora J."/>
            <person name="Crous P."/>
            <person name="Grigoriev I."/>
        </authorList>
    </citation>
    <scope>NUCLEOTIDE SEQUENCE</scope>
    <source>
        <strain evidence="13">ATCC 16933</strain>
    </source>
</reference>
<dbReference type="Pfam" id="PF11635">
    <property type="entry name" value="Med16_N"/>
    <property type="match status" value="1"/>
</dbReference>
<dbReference type="InterPro" id="IPR048339">
    <property type="entry name" value="Mediator_Med16_C"/>
</dbReference>
<comment type="function">
    <text evidence="9">Component of the Mediator complex, a coactivator involved in the regulated transcription of nearly all RNA polymerase II-dependent genes. Mediator functions as a bridge to convey information from gene-specific regulatory proteins to the basal RNA polymerase II transcription machinery. Mediator is recruited to promoters by direct interactions with regulatory proteins and serves as a scaffold for the assembly of a functional preinitiation complex with RNA polymerase II and the general transcription factors.</text>
</comment>
<evidence type="ECO:0000259" key="11">
    <source>
        <dbReference type="Pfam" id="PF11635"/>
    </source>
</evidence>
<comment type="similarity">
    <text evidence="2 9">Belongs to the Mediator complex subunit 16 family.</text>
</comment>
<dbReference type="InterPro" id="IPR021665">
    <property type="entry name" value="Mediator_Med16_N"/>
</dbReference>
<organism evidence="13 14">
    <name type="scientific">Lineolata rhizophorae</name>
    <dbReference type="NCBI Taxonomy" id="578093"/>
    <lineage>
        <taxon>Eukaryota</taxon>
        <taxon>Fungi</taxon>
        <taxon>Dikarya</taxon>
        <taxon>Ascomycota</taxon>
        <taxon>Pezizomycotina</taxon>
        <taxon>Dothideomycetes</taxon>
        <taxon>Dothideomycetes incertae sedis</taxon>
        <taxon>Lineolatales</taxon>
        <taxon>Lineolataceae</taxon>
        <taxon>Lineolata</taxon>
    </lineage>
</organism>
<dbReference type="Pfam" id="PF20719">
    <property type="entry name" value="Med16_C"/>
    <property type="match status" value="1"/>
</dbReference>
<accession>A0A6A6PA99</accession>
<feature type="region of interest" description="Disordered" evidence="10">
    <location>
        <begin position="677"/>
        <end position="699"/>
    </location>
</feature>
<evidence type="ECO:0000256" key="1">
    <source>
        <dbReference type="ARBA" id="ARBA00004123"/>
    </source>
</evidence>
<evidence type="ECO:0000256" key="10">
    <source>
        <dbReference type="SAM" id="MobiDB-lite"/>
    </source>
</evidence>
<dbReference type="InterPro" id="IPR048338">
    <property type="entry name" value="Mediator_Med16"/>
</dbReference>
<dbReference type="GO" id="GO:0045893">
    <property type="term" value="P:positive regulation of DNA-templated transcription"/>
    <property type="evidence" value="ECO:0007669"/>
    <property type="project" value="TreeGrafter"/>
</dbReference>
<dbReference type="GO" id="GO:0016592">
    <property type="term" value="C:mediator complex"/>
    <property type="evidence" value="ECO:0007669"/>
    <property type="project" value="InterPro"/>
</dbReference>
<name>A0A6A6PA99_9PEZI</name>
<comment type="subunit">
    <text evidence="9">Component of the Mediator complex.</text>
</comment>
<dbReference type="PANTHER" id="PTHR13224">
    <property type="entry name" value="THYROID HORMONE RECEPTOR-ASSOCIATED PROTEIN-RELATED"/>
    <property type="match status" value="1"/>
</dbReference>